<name>A0A1B6MKH7_9HEMI</name>
<dbReference type="InterPro" id="IPR006696">
    <property type="entry name" value="DUF423"/>
</dbReference>
<dbReference type="GO" id="GO:0016020">
    <property type="term" value="C:membrane"/>
    <property type="evidence" value="ECO:0007669"/>
    <property type="project" value="UniProtKB-SubCell"/>
</dbReference>
<protein>
    <recommendedName>
        <fullName evidence="8">DUF423 domain-containing protein</fullName>
    </recommendedName>
</protein>
<reference evidence="7" key="1">
    <citation type="submission" date="2015-11" db="EMBL/GenBank/DDBJ databases">
        <title>De novo transcriptome assembly of four potential Pierce s Disease insect vectors from Arizona vineyards.</title>
        <authorList>
            <person name="Tassone E.E."/>
        </authorList>
    </citation>
    <scope>NUCLEOTIDE SEQUENCE</scope>
</reference>
<evidence type="ECO:0000256" key="3">
    <source>
        <dbReference type="ARBA" id="ARBA00022692"/>
    </source>
</evidence>
<feature type="transmembrane region" description="Helical" evidence="6">
    <location>
        <begin position="133"/>
        <end position="150"/>
    </location>
</feature>
<sequence length="176" mass="18960">MTIYDTASYIFVNNPIMSGSAQLLMDTAQAVGGVAKSLSAFVVPKTPPPTMVVMDPLPLWQLASSGGYYIRLAGLLGASAVALGAYGAHSTFPKDDKIELKEVFERANKYHFIHSLAMLGVPLCRWTKTSGTFFMLGIAMFSGTCYYLALTGDRSFNKITPIGGICFILGWLAMAL</sequence>
<organism evidence="7">
    <name type="scientific">Graphocephala atropunctata</name>
    <dbReference type="NCBI Taxonomy" id="36148"/>
    <lineage>
        <taxon>Eukaryota</taxon>
        <taxon>Metazoa</taxon>
        <taxon>Ecdysozoa</taxon>
        <taxon>Arthropoda</taxon>
        <taxon>Hexapoda</taxon>
        <taxon>Insecta</taxon>
        <taxon>Pterygota</taxon>
        <taxon>Neoptera</taxon>
        <taxon>Paraneoptera</taxon>
        <taxon>Hemiptera</taxon>
        <taxon>Auchenorrhyncha</taxon>
        <taxon>Membracoidea</taxon>
        <taxon>Cicadellidae</taxon>
        <taxon>Cicadellinae</taxon>
        <taxon>Cicadellini</taxon>
        <taxon>Graphocephala</taxon>
    </lineage>
</organism>
<dbReference type="EMBL" id="GEBQ01003618">
    <property type="protein sequence ID" value="JAT36359.1"/>
    <property type="molecule type" value="Transcribed_RNA"/>
</dbReference>
<evidence type="ECO:0000256" key="2">
    <source>
        <dbReference type="ARBA" id="ARBA00006208"/>
    </source>
</evidence>
<evidence type="ECO:0000256" key="4">
    <source>
        <dbReference type="ARBA" id="ARBA00022989"/>
    </source>
</evidence>
<feature type="transmembrane region" description="Helical" evidence="6">
    <location>
        <begin position="156"/>
        <end position="174"/>
    </location>
</feature>
<gene>
    <name evidence="7" type="ORF">g.39884</name>
</gene>
<keyword evidence="3 6" id="KW-0812">Transmembrane</keyword>
<feature type="transmembrane region" description="Helical" evidence="6">
    <location>
        <begin position="68"/>
        <end position="88"/>
    </location>
</feature>
<evidence type="ECO:0000256" key="5">
    <source>
        <dbReference type="ARBA" id="ARBA00023136"/>
    </source>
</evidence>
<dbReference type="PANTHER" id="PTHR43461:SF1">
    <property type="entry name" value="TRANSMEMBRANE PROTEIN 256"/>
    <property type="match status" value="1"/>
</dbReference>
<dbReference type="AlphaFoldDB" id="A0A1B6MKH7"/>
<dbReference type="Pfam" id="PF04241">
    <property type="entry name" value="DUF423"/>
    <property type="match status" value="1"/>
</dbReference>
<proteinExistence type="inferred from homology"/>
<evidence type="ECO:0000256" key="6">
    <source>
        <dbReference type="SAM" id="Phobius"/>
    </source>
</evidence>
<keyword evidence="4 6" id="KW-1133">Transmembrane helix</keyword>
<evidence type="ECO:0000313" key="7">
    <source>
        <dbReference type="EMBL" id="JAT36359.1"/>
    </source>
</evidence>
<keyword evidence="5 6" id="KW-0472">Membrane</keyword>
<dbReference type="PANTHER" id="PTHR43461">
    <property type="entry name" value="TRANSMEMBRANE PROTEIN 256"/>
    <property type="match status" value="1"/>
</dbReference>
<comment type="subcellular location">
    <subcellularLocation>
        <location evidence="1">Membrane</location>
        <topology evidence="1">Multi-pass membrane protein</topology>
    </subcellularLocation>
</comment>
<comment type="similarity">
    <text evidence="2">Belongs to the TMEM256 family.</text>
</comment>
<accession>A0A1B6MKH7</accession>
<evidence type="ECO:0008006" key="8">
    <source>
        <dbReference type="Google" id="ProtNLM"/>
    </source>
</evidence>
<evidence type="ECO:0000256" key="1">
    <source>
        <dbReference type="ARBA" id="ARBA00004141"/>
    </source>
</evidence>